<keyword evidence="1" id="KW-0732">Signal</keyword>
<feature type="signal peptide" evidence="1">
    <location>
        <begin position="1"/>
        <end position="21"/>
    </location>
</feature>
<evidence type="ECO:0000256" key="1">
    <source>
        <dbReference type="SAM" id="SignalP"/>
    </source>
</evidence>
<dbReference type="EMBL" id="CAJVCH010331526">
    <property type="protein sequence ID" value="CAG7787097.1"/>
    <property type="molecule type" value="Genomic_DNA"/>
</dbReference>
<name>A0A8J2KL10_9HEXA</name>
<gene>
    <name evidence="2" type="ORF">AFUS01_LOCUS25616</name>
</gene>
<protein>
    <submittedName>
        <fullName evidence="2">Uncharacterized protein</fullName>
    </submittedName>
</protein>
<comment type="caution">
    <text evidence="2">The sequence shown here is derived from an EMBL/GenBank/DDBJ whole genome shotgun (WGS) entry which is preliminary data.</text>
</comment>
<accession>A0A8J2KL10</accession>
<reference evidence="2" key="1">
    <citation type="submission" date="2021-06" db="EMBL/GenBank/DDBJ databases">
        <authorList>
            <person name="Hodson N. C."/>
            <person name="Mongue J. A."/>
            <person name="Jaron S. K."/>
        </authorList>
    </citation>
    <scope>NUCLEOTIDE SEQUENCE</scope>
</reference>
<evidence type="ECO:0000313" key="3">
    <source>
        <dbReference type="Proteomes" id="UP000708208"/>
    </source>
</evidence>
<organism evidence="2 3">
    <name type="scientific">Allacma fusca</name>
    <dbReference type="NCBI Taxonomy" id="39272"/>
    <lineage>
        <taxon>Eukaryota</taxon>
        <taxon>Metazoa</taxon>
        <taxon>Ecdysozoa</taxon>
        <taxon>Arthropoda</taxon>
        <taxon>Hexapoda</taxon>
        <taxon>Collembola</taxon>
        <taxon>Symphypleona</taxon>
        <taxon>Sminthuridae</taxon>
        <taxon>Allacma</taxon>
    </lineage>
</organism>
<dbReference type="AlphaFoldDB" id="A0A8J2KL10"/>
<feature type="chain" id="PRO_5035159039" evidence="1">
    <location>
        <begin position="22"/>
        <end position="125"/>
    </location>
</feature>
<sequence length="125" mass="13654">MVSKTIFTIFVIALAIISVSARRHPYYDQDGPHLPGYARASSRNDATSGMHPDGSVFANANAAAKAQVLNLNRGVNFALADSRAGASAVQDLQKKYNSWNPAKKLRQLKLLWFLVKKILLQGNVS</sequence>
<dbReference type="Proteomes" id="UP000708208">
    <property type="component" value="Unassembled WGS sequence"/>
</dbReference>
<keyword evidence="3" id="KW-1185">Reference proteome</keyword>
<evidence type="ECO:0000313" key="2">
    <source>
        <dbReference type="EMBL" id="CAG7787097.1"/>
    </source>
</evidence>
<proteinExistence type="predicted"/>